<dbReference type="OrthoDB" id="5023953at2"/>
<protein>
    <submittedName>
        <fullName evidence="3">Uncharacterized protein</fullName>
    </submittedName>
</protein>
<organism evidence="3 4">
    <name type="scientific">Curtobacterium oceanosedimentum</name>
    <dbReference type="NCBI Taxonomy" id="465820"/>
    <lineage>
        <taxon>Bacteria</taxon>
        <taxon>Bacillati</taxon>
        <taxon>Actinomycetota</taxon>
        <taxon>Actinomycetes</taxon>
        <taxon>Micrococcales</taxon>
        <taxon>Microbacteriaceae</taxon>
        <taxon>Curtobacterium</taxon>
    </lineage>
</organism>
<proteinExistence type="predicted"/>
<evidence type="ECO:0000256" key="2">
    <source>
        <dbReference type="SAM" id="SignalP"/>
    </source>
</evidence>
<dbReference type="AlphaFoldDB" id="A0A147DU32"/>
<feature type="signal peptide" evidence="2">
    <location>
        <begin position="1"/>
        <end position="26"/>
    </location>
</feature>
<feature type="chain" id="PRO_5007543887" evidence="2">
    <location>
        <begin position="27"/>
        <end position="67"/>
    </location>
</feature>
<feature type="transmembrane region" description="Helical" evidence="1">
    <location>
        <begin position="36"/>
        <end position="57"/>
    </location>
</feature>
<evidence type="ECO:0000313" key="4">
    <source>
        <dbReference type="Proteomes" id="UP000072763"/>
    </source>
</evidence>
<accession>A0A147DU32</accession>
<evidence type="ECO:0000313" key="3">
    <source>
        <dbReference type="EMBL" id="KTR53831.1"/>
    </source>
</evidence>
<evidence type="ECO:0000256" key="1">
    <source>
        <dbReference type="SAM" id="Phobius"/>
    </source>
</evidence>
<sequence>MLRLLTNVWFAVAVAVGLLVAGSAYFASTVDTPGQWTAAVVNSIAVGASGAYVGTVIRRRRRRNTRR</sequence>
<keyword evidence="2" id="KW-0732">Signal</keyword>
<dbReference type="EMBL" id="LDRC01000010">
    <property type="protein sequence ID" value="KTR53831.1"/>
    <property type="molecule type" value="Genomic_DNA"/>
</dbReference>
<name>A0A147DU32_9MICO</name>
<gene>
    <name evidence="3" type="ORF">NS359_02215</name>
</gene>
<dbReference type="PATRIC" id="fig|465820.4.peg.133"/>
<dbReference type="Proteomes" id="UP000072763">
    <property type="component" value="Unassembled WGS sequence"/>
</dbReference>
<keyword evidence="1" id="KW-0472">Membrane</keyword>
<keyword evidence="1" id="KW-0812">Transmembrane</keyword>
<keyword evidence="1" id="KW-1133">Transmembrane helix</keyword>
<reference evidence="3 4" key="1">
    <citation type="journal article" date="2016" name="Front. Microbiol.">
        <title>Genomic Resource of Rice Seed Associated Bacteria.</title>
        <authorList>
            <person name="Midha S."/>
            <person name="Bansal K."/>
            <person name="Sharma S."/>
            <person name="Kumar N."/>
            <person name="Patil P.P."/>
            <person name="Chaudhry V."/>
            <person name="Patil P.B."/>
        </authorList>
    </citation>
    <scope>NUCLEOTIDE SEQUENCE [LARGE SCALE GENOMIC DNA]</scope>
    <source>
        <strain evidence="3 4">NS359</strain>
    </source>
</reference>
<dbReference type="RefSeq" id="WP_058748801.1">
    <property type="nucleotide sequence ID" value="NZ_LDRC01000010.1"/>
</dbReference>
<comment type="caution">
    <text evidence="3">The sequence shown here is derived from an EMBL/GenBank/DDBJ whole genome shotgun (WGS) entry which is preliminary data.</text>
</comment>